<evidence type="ECO:0000259" key="1">
    <source>
        <dbReference type="Pfam" id="PF24351"/>
    </source>
</evidence>
<dbReference type="AlphaFoldDB" id="A0A1N7D764"/>
<sequence>MTKRKLLMTVNEAPIPDDSRSVDAPLELLTDDENEVWTAVPADATGDDRVRKWLSVDADTLCDLEEWR</sequence>
<keyword evidence="3" id="KW-1185">Reference proteome</keyword>
<protein>
    <recommendedName>
        <fullName evidence="1">DUF7511 domain-containing protein</fullName>
    </recommendedName>
</protein>
<reference evidence="3" key="1">
    <citation type="submission" date="2017-01" db="EMBL/GenBank/DDBJ databases">
        <authorList>
            <person name="Varghese N."/>
            <person name="Submissions S."/>
        </authorList>
    </citation>
    <scope>NUCLEOTIDE SEQUENCE [LARGE SCALE GENOMIC DNA]</scope>
    <source>
        <strain evidence="3">type strain: HArc-</strain>
    </source>
</reference>
<organism evidence="2 3">
    <name type="scientific">Natronorubrum thiooxidans</name>
    <dbReference type="NCBI Taxonomy" id="308853"/>
    <lineage>
        <taxon>Archaea</taxon>
        <taxon>Methanobacteriati</taxon>
        <taxon>Methanobacteriota</taxon>
        <taxon>Stenosarchaea group</taxon>
        <taxon>Halobacteria</taxon>
        <taxon>Halobacteriales</taxon>
        <taxon>Natrialbaceae</taxon>
        <taxon>Natronorubrum</taxon>
    </lineage>
</organism>
<feature type="domain" description="DUF7511" evidence="1">
    <location>
        <begin position="31"/>
        <end position="68"/>
    </location>
</feature>
<proteinExistence type="predicted"/>
<dbReference type="EMBL" id="FTNR01000002">
    <property type="protein sequence ID" value="SIR71545.1"/>
    <property type="molecule type" value="Genomic_DNA"/>
</dbReference>
<gene>
    <name evidence="2" type="ORF">SAMN05421752_10219</name>
</gene>
<name>A0A1N7D764_9EURY</name>
<evidence type="ECO:0000313" key="3">
    <source>
        <dbReference type="Proteomes" id="UP000185936"/>
    </source>
</evidence>
<dbReference type="InterPro" id="IPR055933">
    <property type="entry name" value="DUF7511"/>
</dbReference>
<dbReference type="Proteomes" id="UP000185936">
    <property type="component" value="Unassembled WGS sequence"/>
</dbReference>
<evidence type="ECO:0000313" key="2">
    <source>
        <dbReference type="EMBL" id="SIR71545.1"/>
    </source>
</evidence>
<accession>A0A1N7D764</accession>
<dbReference type="Pfam" id="PF24351">
    <property type="entry name" value="DUF7511"/>
    <property type="match status" value="1"/>
</dbReference>